<evidence type="ECO:0000313" key="2">
    <source>
        <dbReference type="Proteomes" id="UP001414441"/>
    </source>
</evidence>
<name>A0ABV0D4K0_9GAMM</name>
<dbReference type="Proteomes" id="UP001414441">
    <property type="component" value="Unassembled WGS sequence"/>
</dbReference>
<protein>
    <recommendedName>
        <fullName evidence="3">DUF4435 domain-containing protein</fullName>
    </recommendedName>
</protein>
<organism evidence="1 2">
    <name type="scientific">Psychrobacter proteolyticus</name>
    <dbReference type="NCBI Taxonomy" id="147825"/>
    <lineage>
        <taxon>Bacteria</taxon>
        <taxon>Pseudomonadati</taxon>
        <taxon>Pseudomonadota</taxon>
        <taxon>Gammaproteobacteria</taxon>
        <taxon>Moraxellales</taxon>
        <taxon>Moraxellaceae</taxon>
        <taxon>Psychrobacter</taxon>
    </lineage>
</organism>
<evidence type="ECO:0008006" key="3">
    <source>
        <dbReference type="Google" id="ProtNLM"/>
    </source>
</evidence>
<proteinExistence type="predicted"/>
<evidence type="ECO:0000313" key="1">
    <source>
        <dbReference type="EMBL" id="MEN8625580.1"/>
    </source>
</evidence>
<accession>A0ABV0D4K0</accession>
<dbReference type="EMBL" id="JBDLOB010000003">
    <property type="protein sequence ID" value="MEN8625580.1"/>
    <property type="molecule type" value="Genomic_DNA"/>
</dbReference>
<gene>
    <name evidence="1" type="ORF">ABFV72_06110</name>
</gene>
<keyword evidence="2" id="KW-1185">Reference proteome</keyword>
<dbReference type="RefSeq" id="WP_347162838.1">
    <property type="nucleotide sequence ID" value="NZ_JBDLOB010000003.1"/>
</dbReference>
<sequence>MSSIKEASNNPRNIINSILMSFNHPDGKRKNLIIEGKTDVKLFKNFIDEEQVKLRSVTGKDNVLKVMNGFPVNNKHFLHAVADADFDHVLKKKDERERNKIYITDFHDMEIMMILSKSFDRLFNEYRDYSVENDSININKLKSVIFGVCKELGKIRYLNYVNSYDLKFKNISYDDCIAFKNDSLVLDLDILLHKLIQRSENRKVSIDVLRTEILELEDENFQLEQVCCGHDFTKLLAIFLKESKYFEGKNHNSDKLESSLRLSFSKNEFESFELYKKLHSLGMIKILKAIG</sequence>
<comment type="caution">
    <text evidence="1">The sequence shown here is derived from an EMBL/GenBank/DDBJ whole genome shotgun (WGS) entry which is preliminary data.</text>
</comment>
<reference evidence="1 2" key="1">
    <citation type="submission" date="2024-05" db="EMBL/GenBank/DDBJ databases">
        <title>Genome sequencing of Marine Estuary Bacteria, Pseudoalteromonas distincta strain FA, Psychrobacter proteolyticus strain EA, and Shewanella baltica strain CA.</title>
        <authorList>
            <person name="Dieffenbach S.A."/>
            <person name="Maclea K.S."/>
        </authorList>
    </citation>
    <scope>NUCLEOTIDE SEQUENCE [LARGE SCALE GENOMIC DNA]</scope>
    <source>
        <strain evidence="1 2">EA</strain>
    </source>
</reference>